<dbReference type="OrthoDB" id="10248487at2759"/>
<dbReference type="GeneID" id="116308173"/>
<dbReference type="GO" id="GO:0005737">
    <property type="term" value="C:cytoplasm"/>
    <property type="evidence" value="ECO:0007669"/>
    <property type="project" value="TreeGrafter"/>
</dbReference>
<dbReference type="Gene3D" id="3.30.1140.40">
    <property type="entry name" value="Tctex-1"/>
    <property type="match status" value="1"/>
</dbReference>
<dbReference type="KEGG" id="aten:116308173"/>
<evidence type="ECO:0000256" key="1">
    <source>
        <dbReference type="ARBA" id="ARBA00005361"/>
    </source>
</evidence>
<dbReference type="InterPro" id="IPR038586">
    <property type="entry name" value="Tctex-1-like_sf"/>
</dbReference>
<dbReference type="PANTHER" id="PTHR21255">
    <property type="entry name" value="T-COMPLEX-ASSOCIATED-TESTIS-EXPRESSED 1/ DYNEIN LIGHT CHAIN"/>
    <property type="match status" value="1"/>
</dbReference>
<gene>
    <name evidence="4" type="primary">LOC116308173</name>
</gene>
<accession>A0A6P8JCZ4</accession>
<evidence type="ECO:0000256" key="2">
    <source>
        <dbReference type="SAM" id="MobiDB-lite"/>
    </source>
</evidence>
<dbReference type="CDD" id="cd21451">
    <property type="entry name" value="DLC-like_TCTEX1D"/>
    <property type="match status" value="1"/>
</dbReference>
<protein>
    <submittedName>
        <fullName evidence="4">Uncharacterized protein LOC116308173</fullName>
    </submittedName>
</protein>
<name>A0A6P8JCZ4_ACTTE</name>
<dbReference type="RefSeq" id="XP_031574415.1">
    <property type="nucleotide sequence ID" value="XM_031718555.1"/>
</dbReference>
<dbReference type="AlphaFoldDB" id="A0A6P8JCZ4"/>
<feature type="region of interest" description="Disordered" evidence="2">
    <location>
        <begin position="162"/>
        <end position="199"/>
    </location>
</feature>
<proteinExistence type="inferred from homology"/>
<dbReference type="Pfam" id="PF03645">
    <property type="entry name" value="Tctex-1"/>
    <property type="match status" value="1"/>
</dbReference>
<sequence>MEYDLVIEASSLFLLNSAVKENPSLSNDNKTQVSPEVQGLCSSAVLDHSVFPKDVFSAETSFLTPDRVIEEIGVCGRGLSQPLKSDRNNNTKQESTRILDIIKYSPKFLRKKNSKQPCKNVSHYVEESNGGLQGASNQKFENHENPGTVSPKMGFRKTFQSSVNQKDTAVTEKMKTTATRNCKSATSDKEIPEFGPSKGRKNWRKVKAALKRMNDGGEQLKSMSLASSEENIQGVAGKLRINLSSETSIDDDDDDEEDIYQRLKAFLNSSDKKFKTPWSPRSPRLQLRSNKYSFWPKGAEAGGVPYAITPMVEEENGVNQFPVLKSKRYPLGMRRCSAPEPVLRREAEAFSFIKKGKDMKINSQKKSIKNKKANHGDPKPYDRVEHEVRQRMRLVMEKNLETLTEYCPEICGQLSSTISEEITKYLRSTDIFSEDVQKKCVCLVYIGAVKDDGIHAAVRCMWIPGEDRLVVFDYQNNSLYALAIVFTASC</sequence>
<organism evidence="3 4">
    <name type="scientific">Actinia tenebrosa</name>
    <name type="common">Australian red waratah sea anemone</name>
    <dbReference type="NCBI Taxonomy" id="6105"/>
    <lineage>
        <taxon>Eukaryota</taxon>
        <taxon>Metazoa</taxon>
        <taxon>Cnidaria</taxon>
        <taxon>Anthozoa</taxon>
        <taxon>Hexacorallia</taxon>
        <taxon>Actiniaria</taxon>
        <taxon>Actiniidae</taxon>
        <taxon>Actinia</taxon>
    </lineage>
</organism>
<dbReference type="GO" id="GO:0007018">
    <property type="term" value="P:microtubule-based movement"/>
    <property type="evidence" value="ECO:0007669"/>
    <property type="project" value="TreeGrafter"/>
</dbReference>
<dbReference type="GO" id="GO:0005868">
    <property type="term" value="C:cytoplasmic dynein complex"/>
    <property type="evidence" value="ECO:0007669"/>
    <property type="project" value="TreeGrafter"/>
</dbReference>
<evidence type="ECO:0000313" key="3">
    <source>
        <dbReference type="Proteomes" id="UP000515163"/>
    </source>
</evidence>
<dbReference type="PANTHER" id="PTHR21255:SF65">
    <property type="entry name" value="TCTEX1 DOMAIN-CONTAINING PROTEIN 2"/>
    <property type="match status" value="1"/>
</dbReference>
<keyword evidence="3" id="KW-1185">Reference proteome</keyword>
<reference evidence="4" key="1">
    <citation type="submission" date="2025-08" db="UniProtKB">
        <authorList>
            <consortium name="RefSeq"/>
        </authorList>
    </citation>
    <scope>IDENTIFICATION</scope>
    <source>
        <tissue evidence="4">Tentacle</tissue>
    </source>
</reference>
<dbReference type="InParanoid" id="A0A6P8JCZ4"/>
<feature type="compositionally biased region" description="Polar residues" evidence="2">
    <location>
        <begin position="176"/>
        <end position="185"/>
    </location>
</feature>
<evidence type="ECO:0000313" key="4">
    <source>
        <dbReference type="RefSeq" id="XP_031574415.1"/>
    </source>
</evidence>
<dbReference type="GO" id="GO:0045505">
    <property type="term" value="F:dynein intermediate chain binding"/>
    <property type="evidence" value="ECO:0007669"/>
    <property type="project" value="TreeGrafter"/>
</dbReference>
<dbReference type="Proteomes" id="UP000515163">
    <property type="component" value="Unplaced"/>
</dbReference>
<dbReference type="InterPro" id="IPR005334">
    <property type="entry name" value="Tctex-1-like"/>
</dbReference>
<comment type="similarity">
    <text evidence="1">Belongs to the dynein light chain Tctex-type family.</text>
</comment>